<dbReference type="GO" id="GO:0048046">
    <property type="term" value="C:apoplast"/>
    <property type="evidence" value="ECO:0007669"/>
    <property type="project" value="InterPro"/>
</dbReference>
<dbReference type="AlphaFoldDB" id="A0A834XDB5"/>
<reference evidence="2" key="1">
    <citation type="submission" date="2020-09" db="EMBL/GenBank/DDBJ databases">
        <title>Genome-Enabled Discovery of Anthraquinone Biosynthesis in Senna tora.</title>
        <authorList>
            <person name="Kang S.-H."/>
            <person name="Pandey R.P."/>
            <person name="Lee C.-M."/>
            <person name="Sim J.-S."/>
            <person name="Jeong J.-T."/>
            <person name="Choi B.-S."/>
            <person name="Jung M."/>
            <person name="Ginzburg D."/>
            <person name="Zhao K."/>
            <person name="Won S.Y."/>
            <person name="Oh T.-J."/>
            <person name="Yu Y."/>
            <person name="Kim N.-H."/>
            <person name="Lee O.R."/>
            <person name="Lee T.-H."/>
            <person name="Bashyal P."/>
            <person name="Kim T.-S."/>
            <person name="Lee W.-H."/>
            <person name="Kawkins C."/>
            <person name="Kim C.-K."/>
            <person name="Kim J.S."/>
            <person name="Ahn B.O."/>
            <person name="Rhee S.Y."/>
            <person name="Sohng J.K."/>
        </authorList>
    </citation>
    <scope>NUCLEOTIDE SEQUENCE</scope>
    <source>
        <tissue evidence="2">Leaf</tissue>
    </source>
</reference>
<evidence type="ECO:0000313" key="3">
    <source>
        <dbReference type="Proteomes" id="UP000634136"/>
    </source>
</evidence>
<keyword evidence="3" id="KW-1185">Reference proteome</keyword>
<evidence type="ECO:0000259" key="1">
    <source>
        <dbReference type="Pfam" id="PF06955"/>
    </source>
</evidence>
<evidence type="ECO:0000313" key="2">
    <source>
        <dbReference type="EMBL" id="KAF7843473.1"/>
    </source>
</evidence>
<dbReference type="OrthoDB" id="4781at2759"/>
<dbReference type="Proteomes" id="UP000634136">
    <property type="component" value="Unassembled WGS sequence"/>
</dbReference>
<organism evidence="2 3">
    <name type="scientific">Senna tora</name>
    <dbReference type="NCBI Taxonomy" id="362788"/>
    <lineage>
        <taxon>Eukaryota</taxon>
        <taxon>Viridiplantae</taxon>
        <taxon>Streptophyta</taxon>
        <taxon>Embryophyta</taxon>
        <taxon>Tracheophyta</taxon>
        <taxon>Spermatophyta</taxon>
        <taxon>Magnoliopsida</taxon>
        <taxon>eudicotyledons</taxon>
        <taxon>Gunneridae</taxon>
        <taxon>Pentapetalae</taxon>
        <taxon>rosids</taxon>
        <taxon>fabids</taxon>
        <taxon>Fabales</taxon>
        <taxon>Fabaceae</taxon>
        <taxon>Caesalpinioideae</taxon>
        <taxon>Cassia clade</taxon>
        <taxon>Senna</taxon>
    </lineage>
</organism>
<dbReference type="InterPro" id="IPR044791">
    <property type="entry name" value="Beta-glucanase/XTH"/>
</dbReference>
<accession>A0A834XDB5</accession>
<dbReference type="InterPro" id="IPR010713">
    <property type="entry name" value="XET_C"/>
</dbReference>
<dbReference type="EMBL" id="JAAIUW010000001">
    <property type="protein sequence ID" value="KAF7843473.1"/>
    <property type="molecule type" value="Genomic_DNA"/>
</dbReference>
<keyword evidence="2" id="KW-0378">Hydrolase</keyword>
<dbReference type="InterPro" id="IPR013320">
    <property type="entry name" value="ConA-like_dom_sf"/>
</dbReference>
<dbReference type="Pfam" id="PF06955">
    <property type="entry name" value="XET_C"/>
    <property type="match status" value="1"/>
</dbReference>
<sequence length="226" mass="25332">MEQAKTETQIASFIGRKKEKKNGKTKEKIVNLLITFSEKGFSDRTEKTRRTEMRVPAGKTNLLRGESMGVRCFVQGEANLGLSDMNNYGQIPSGRYAHKGAHKFGAQGDSIPEGPSNGSVELDMERGRLGDAGGRVKTYWSHAPFVATYRGFEINACECGGSVASTAENASKCSSSEDRKYWWDEPTLSELSVHQSHQLKWVRAHHMVYDYCVDTARFKQRKIEKV</sequence>
<dbReference type="PANTHER" id="PTHR31062">
    <property type="entry name" value="XYLOGLUCAN ENDOTRANSGLUCOSYLASE/HYDROLASE PROTEIN 8-RELATED"/>
    <property type="match status" value="1"/>
</dbReference>
<proteinExistence type="predicted"/>
<dbReference type="GO" id="GO:0004553">
    <property type="term" value="F:hydrolase activity, hydrolyzing O-glycosyl compounds"/>
    <property type="evidence" value="ECO:0007669"/>
    <property type="project" value="InterPro"/>
</dbReference>
<name>A0A834XDB5_9FABA</name>
<dbReference type="SUPFAM" id="SSF49899">
    <property type="entry name" value="Concanavalin A-like lectins/glucanases"/>
    <property type="match status" value="1"/>
</dbReference>
<protein>
    <submittedName>
        <fullName evidence="2">Xyloglucan endotransglucosylase/hydrolase protein 9-like</fullName>
    </submittedName>
</protein>
<dbReference type="GO" id="GO:0016762">
    <property type="term" value="F:xyloglucan:xyloglucosyl transferase activity"/>
    <property type="evidence" value="ECO:0007669"/>
    <property type="project" value="InterPro"/>
</dbReference>
<feature type="domain" description="Xyloglucan endo-transglycosylase C-terminal" evidence="1">
    <location>
        <begin position="179"/>
        <end position="220"/>
    </location>
</feature>
<gene>
    <name evidence="2" type="ORF">G2W53_000378</name>
</gene>
<dbReference type="Gene3D" id="2.60.120.200">
    <property type="match status" value="1"/>
</dbReference>
<dbReference type="GO" id="GO:0044042">
    <property type="term" value="P:glucan metabolic process"/>
    <property type="evidence" value="ECO:0007669"/>
    <property type="project" value="InterPro"/>
</dbReference>
<comment type="caution">
    <text evidence="2">The sequence shown here is derived from an EMBL/GenBank/DDBJ whole genome shotgun (WGS) entry which is preliminary data.</text>
</comment>